<dbReference type="Proteomes" id="UP000244896">
    <property type="component" value="Chromosome"/>
</dbReference>
<dbReference type="KEGG" id="elut:CKA38_05835"/>
<dbReference type="EMBL" id="CP023004">
    <property type="protein sequence ID" value="AWI10545.1"/>
    <property type="molecule type" value="Genomic_DNA"/>
</dbReference>
<name>A0A2U8E748_9BACT</name>
<reference evidence="2 3" key="1">
    <citation type="journal article" date="2018" name="Syst. Appl. Microbiol.">
        <title>Ereboglobus luteus gen. nov. sp. nov. from cockroach guts, and new insights into the oxygen relationship of the genera Opitutus and Didymococcus (Verrucomicrobia: Opitutaceae).</title>
        <authorList>
            <person name="Tegtmeier D."/>
            <person name="Belitz A."/>
            <person name="Radek R."/>
            <person name="Heimerl T."/>
            <person name="Brune A."/>
        </authorList>
    </citation>
    <scope>NUCLEOTIDE SEQUENCE [LARGE SCALE GENOMIC DNA]</scope>
    <source>
        <strain evidence="2 3">Ho45</strain>
    </source>
</reference>
<keyword evidence="3" id="KW-1185">Reference proteome</keyword>
<accession>A0A2U8E748</accession>
<feature type="transmembrane region" description="Helical" evidence="1">
    <location>
        <begin position="16"/>
        <end position="34"/>
    </location>
</feature>
<feature type="transmembrane region" description="Helical" evidence="1">
    <location>
        <begin position="73"/>
        <end position="93"/>
    </location>
</feature>
<sequence>MTALGNLSRAIRQPRVFAAVALVVLISGFAWTYYAGPSPRAWYPPCPLRATTGLLCPGCGSARVVHDLVHGNLRAACGHNILVVVVAPFLAIWTARSLWRALRRNLPPLPVRTGLARVVLVVVVVFMIARNLPWWPFALLAPGP</sequence>
<dbReference type="Pfam" id="PF10825">
    <property type="entry name" value="DUF2752"/>
    <property type="match status" value="1"/>
</dbReference>
<evidence type="ECO:0000313" key="2">
    <source>
        <dbReference type="EMBL" id="AWI10545.1"/>
    </source>
</evidence>
<keyword evidence="1" id="KW-0472">Membrane</keyword>
<gene>
    <name evidence="2" type="ORF">CKA38_05835</name>
</gene>
<dbReference type="AlphaFoldDB" id="A0A2U8E748"/>
<proteinExistence type="predicted"/>
<feature type="transmembrane region" description="Helical" evidence="1">
    <location>
        <begin position="114"/>
        <end position="135"/>
    </location>
</feature>
<evidence type="ECO:0000313" key="3">
    <source>
        <dbReference type="Proteomes" id="UP000244896"/>
    </source>
</evidence>
<evidence type="ECO:0008006" key="4">
    <source>
        <dbReference type="Google" id="ProtNLM"/>
    </source>
</evidence>
<organism evidence="2 3">
    <name type="scientific">Ereboglobus luteus</name>
    <dbReference type="NCBI Taxonomy" id="1796921"/>
    <lineage>
        <taxon>Bacteria</taxon>
        <taxon>Pseudomonadati</taxon>
        <taxon>Verrucomicrobiota</taxon>
        <taxon>Opitutia</taxon>
        <taxon>Opitutales</taxon>
        <taxon>Opitutaceae</taxon>
        <taxon>Ereboglobus</taxon>
    </lineage>
</organism>
<keyword evidence="1" id="KW-1133">Transmembrane helix</keyword>
<protein>
    <recommendedName>
        <fullName evidence="4">DUF2752 domain-containing protein</fullName>
    </recommendedName>
</protein>
<dbReference type="InterPro" id="IPR021215">
    <property type="entry name" value="DUF2752"/>
</dbReference>
<evidence type="ECO:0000256" key="1">
    <source>
        <dbReference type="SAM" id="Phobius"/>
    </source>
</evidence>
<keyword evidence="1" id="KW-0812">Transmembrane</keyword>
<dbReference type="OrthoDB" id="9815897at2"/>